<evidence type="ECO:0000256" key="5">
    <source>
        <dbReference type="SAM" id="Phobius"/>
    </source>
</evidence>
<keyword evidence="4 5" id="KW-0472">Membrane</keyword>
<evidence type="ECO:0000256" key="2">
    <source>
        <dbReference type="ARBA" id="ARBA00022692"/>
    </source>
</evidence>
<comment type="subcellular location">
    <subcellularLocation>
        <location evidence="1">Membrane</location>
    </subcellularLocation>
</comment>
<dbReference type="AlphaFoldDB" id="A0A8I1SKL1"/>
<gene>
    <name evidence="6" type="ORF">JF547_15135</name>
</gene>
<dbReference type="Proteomes" id="UP000664405">
    <property type="component" value="Unassembled WGS sequence"/>
</dbReference>
<dbReference type="RefSeq" id="WP_206927902.1">
    <property type="nucleotide sequence ID" value="NZ_JAEKJW010000003.1"/>
</dbReference>
<keyword evidence="3 5" id="KW-1133">Transmembrane helix</keyword>
<evidence type="ECO:0000256" key="3">
    <source>
        <dbReference type="ARBA" id="ARBA00022989"/>
    </source>
</evidence>
<reference evidence="6" key="1">
    <citation type="submission" date="2020-12" db="EMBL/GenBank/DDBJ databases">
        <title>Oil enriched cultivation method for isolating marine PHA-producing bacteria.</title>
        <authorList>
            <person name="Zheng W."/>
            <person name="Yu S."/>
            <person name="Huang Y."/>
        </authorList>
    </citation>
    <scope>NUCLEOTIDE SEQUENCE</scope>
    <source>
        <strain evidence="6">SY-2-3</strain>
    </source>
</reference>
<dbReference type="PANTHER" id="PTHR35814">
    <property type="match status" value="1"/>
</dbReference>
<sequence length="137" mass="14919">MLPLPVTVCTVAIFALMLTGLSLFVSLRRRDLGIATGDGDDRILRRRIRAHGNFIENAPLCTLLVLALEAVLATSDIIWVIAIILIAARIMHAIGTLNWSSKRLIPPAMVMQHATMVICGVWLLVQTFGNLTMAAGM</sequence>
<dbReference type="InterPro" id="IPR001129">
    <property type="entry name" value="Membr-assoc_MAPEG"/>
</dbReference>
<keyword evidence="2 5" id="KW-0812">Transmembrane</keyword>
<dbReference type="Gene3D" id="1.20.120.550">
    <property type="entry name" value="Membrane associated eicosanoid/glutathione metabolism-like domain"/>
    <property type="match status" value="1"/>
</dbReference>
<feature type="transmembrane region" description="Helical" evidence="5">
    <location>
        <begin position="6"/>
        <end position="27"/>
    </location>
</feature>
<dbReference type="InterPro" id="IPR023352">
    <property type="entry name" value="MAPEG-like_dom_sf"/>
</dbReference>
<evidence type="ECO:0000256" key="1">
    <source>
        <dbReference type="ARBA" id="ARBA00004370"/>
    </source>
</evidence>
<feature type="transmembrane region" description="Helical" evidence="5">
    <location>
        <begin position="54"/>
        <end position="71"/>
    </location>
</feature>
<dbReference type="Pfam" id="PF01124">
    <property type="entry name" value="MAPEG"/>
    <property type="match status" value="1"/>
</dbReference>
<evidence type="ECO:0000313" key="6">
    <source>
        <dbReference type="EMBL" id="MBN8197800.1"/>
    </source>
</evidence>
<accession>A0A8I1SKL1</accession>
<evidence type="ECO:0000256" key="4">
    <source>
        <dbReference type="ARBA" id="ARBA00023136"/>
    </source>
</evidence>
<comment type="caution">
    <text evidence="6">The sequence shown here is derived from an EMBL/GenBank/DDBJ whole genome shotgun (WGS) entry which is preliminary data.</text>
</comment>
<dbReference type="EMBL" id="JAEKJW010000003">
    <property type="protein sequence ID" value="MBN8197800.1"/>
    <property type="molecule type" value="Genomic_DNA"/>
</dbReference>
<name>A0A8I1SKL1_9PROT</name>
<dbReference type="PANTHER" id="PTHR35814:SF1">
    <property type="entry name" value="GLUTATHIONE S-TRANSFERASE-RELATED"/>
    <property type="match status" value="1"/>
</dbReference>
<evidence type="ECO:0000313" key="7">
    <source>
        <dbReference type="Proteomes" id="UP000664405"/>
    </source>
</evidence>
<dbReference type="SUPFAM" id="SSF161084">
    <property type="entry name" value="MAPEG domain-like"/>
    <property type="match status" value="1"/>
</dbReference>
<proteinExistence type="predicted"/>
<dbReference type="GO" id="GO:0016020">
    <property type="term" value="C:membrane"/>
    <property type="evidence" value="ECO:0007669"/>
    <property type="project" value="UniProtKB-SubCell"/>
</dbReference>
<protein>
    <submittedName>
        <fullName evidence="6">MAPEG family protein</fullName>
    </submittedName>
</protein>
<feature type="transmembrane region" description="Helical" evidence="5">
    <location>
        <begin position="104"/>
        <end position="125"/>
    </location>
</feature>
<organism evidence="6 7">
    <name type="scientific">Thalassospira povalilytica</name>
    <dbReference type="NCBI Taxonomy" id="732237"/>
    <lineage>
        <taxon>Bacteria</taxon>
        <taxon>Pseudomonadati</taxon>
        <taxon>Pseudomonadota</taxon>
        <taxon>Alphaproteobacteria</taxon>
        <taxon>Rhodospirillales</taxon>
        <taxon>Thalassospiraceae</taxon>
        <taxon>Thalassospira</taxon>
    </lineage>
</organism>
<feature type="transmembrane region" description="Helical" evidence="5">
    <location>
        <begin position="77"/>
        <end position="97"/>
    </location>
</feature>